<evidence type="ECO:0000259" key="9">
    <source>
        <dbReference type="PROSITE" id="PS50109"/>
    </source>
</evidence>
<evidence type="ECO:0000256" key="4">
    <source>
        <dbReference type="ARBA" id="ARBA00022679"/>
    </source>
</evidence>
<dbReference type="InterPro" id="IPR005467">
    <property type="entry name" value="His_kinase_dom"/>
</dbReference>
<evidence type="ECO:0000256" key="6">
    <source>
        <dbReference type="ARBA" id="ARBA00023012"/>
    </source>
</evidence>
<evidence type="ECO:0000256" key="5">
    <source>
        <dbReference type="ARBA" id="ARBA00022777"/>
    </source>
</evidence>
<dbReference type="FunFam" id="1.10.287.130:FF:000001">
    <property type="entry name" value="Two-component sensor histidine kinase"/>
    <property type="match status" value="1"/>
</dbReference>
<dbReference type="Proteomes" id="UP000230052">
    <property type="component" value="Unassembled WGS sequence"/>
</dbReference>
<dbReference type="GO" id="GO:0000155">
    <property type="term" value="F:phosphorelay sensor kinase activity"/>
    <property type="evidence" value="ECO:0007669"/>
    <property type="project" value="InterPro"/>
</dbReference>
<keyword evidence="6" id="KW-0902">Two-component regulatory system</keyword>
<keyword evidence="3" id="KW-0597">Phosphoprotein</keyword>
<dbReference type="EC" id="2.7.13.3" evidence="2"/>
<accession>A0A2J0L0A8</accession>
<dbReference type="Gene3D" id="3.30.565.10">
    <property type="entry name" value="Histidine kinase-like ATPase, C-terminal domain"/>
    <property type="match status" value="1"/>
</dbReference>
<evidence type="ECO:0000256" key="8">
    <source>
        <dbReference type="SAM" id="Phobius"/>
    </source>
</evidence>
<proteinExistence type="predicted"/>
<dbReference type="InterPro" id="IPR036890">
    <property type="entry name" value="HATPase_C_sf"/>
</dbReference>
<organism evidence="10 11">
    <name type="scientific">Candidatus Aquitaenariimonas noxiae</name>
    <dbReference type="NCBI Taxonomy" id="1974741"/>
    <lineage>
        <taxon>Bacteria</taxon>
        <taxon>Pseudomonadati</taxon>
        <taxon>Candidatus Omnitrophota</taxon>
        <taxon>Candidatus Aquitaenariimonas</taxon>
    </lineage>
</organism>
<evidence type="ECO:0000313" key="10">
    <source>
        <dbReference type="EMBL" id="PIU42090.1"/>
    </source>
</evidence>
<dbReference type="InterPro" id="IPR036097">
    <property type="entry name" value="HisK_dim/P_sf"/>
</dbReference>
<feature type="transmembrane region" description="Helical" evidence="8">
    <location>
        <begin position="6"/>
        <end position="24"/>
    </location>
</feature>
<evidence type="ECO:0000256" key="3">
    <source>
        <dbReference type="ARBA" id="ARBA00022553"/>
    </source>
</evidence>
<keyword evidence="7 8" id="KW-0472">Membrane</keyword>
<dbReference type="PANTHER" id="PTHR43547">
    <property type="entry name" value="TWO-COMPONENT HISTIDINE KINASE"/>
    <property type="match status" value="1"/>
</dbReference>
<dbReference type="PROSITE" id="PS50109">
    <property type="entry name" value="HIS_KIN"/>
    <property type="match status" value="1"/>
</dbReference>
<dbReference type="AlphaFoldDB" id="A0A2J0L0A8"/>
<dbReference type="Pfam" id="PF00512">
    <property type="entry name" value="HisKA"/>
    <property type="match status" value="1"/>
</dbReference>
<protein>
    <recommendedName>
        <fullName evidence="2">histidine kinase</fullName>
        <ecNumber evidence="2">2.7.13.3</ecNumber>
    </recommendedName>
</protein>
<name>A0A2J0L0A8_9BACT</name>
<dbReference type="CDD" id="cd00082">
    <property type="entry name" value="HisKA"/>
    <property type="match status" value="1"/>
</dbReference>
<evidence type="ECO:0000256" key="7">
    <source>
        <dbReference type="ARBA" id="ARBA00023136"/>
    </source>
</evidence>
<keyword evidence="4" id="KW-0808">Transferase</keyword>
<sequence>MYNLMIILYIITVATCAAIAFRMMRFAKKGSGPLAWKDDEESIRKELNRMKANFVANVTHELRTPLVAIQKSLALLSSEVTGQTSVTQKQFLVLAERNLKRLSMLIDDLLELSELEMGKIELKREPISLESLINEAIEGLDTWAETKAITIDKRIQKGMPGINADHERLLHVMNNLIGNAVKFTSEEGNIAIEANYKKDSGEIRVNVANTGMGISREELGKVFDKFYQEGERMGGDPSGMGLGLAIAKRIIELHGGKLSVKSREGRGTNFIFVLPINNGG</sequence>
<dbReference type="InterPro" id="IPR003661">
    <property type="entry name" value="HisK_dim/P_dom"/>
</dbReference>
<dbReference type="SUPFAM" id="SSF55874">
    <property type="entry name" value="ATPase domain of HSP90 chaperone/DNA topoisomerase II/histidine kinase"/>
    <property type="match status" value="1"/>
</dbReference>
<keyword evidence="5" id="KW-0418">Kinase</keyword>
<dbReference type="SMART" id="SM00388">
    <property type="entry name" value="HisKA"/>
    <property type="match status" value="1"/>
</dbReference>
<dbReference type="InterPro" id="IPR004358">
    <property type="entry name" value="Sig_transdc_His_kin-like_C"/>
</dbReference>
<dbReference type="SUPFAM" id="SSF47384">
    <property type="entry name" value="Homodimeric domain of signal transducing histidine kinase"/>
    <property type="match status" value="1"/>
</dbReference>
<comment type="caution">
    <text evidence="10">The sequence shown here is derived from an EMBL/GenBank/DDBJ whole genome shotgun (WGS) entry which is preliminary data.</text>
</comment>
<dbReference type="PRINTS" id="PR00344">
    <property type="entry name" value="BCTRLSENSOR"/>
</dbReference>
<dbReference type="EMBL" id="PEWV01000020">
    <property type="protein sequence ID" value="PIU42090.1"/>
    <property type="molecule type" value="Genomic_DNA"/>
</dbReference>
<evidence type="ECO:0000313" key="11">
    <source>
        <dbReference type="Proteomes" id="UP000230052"/>
    </source>
</evidence>
<reference evidence="10 11" key="1">
    <citation type="submission" date="2017-09" db="EMBL/GenBank/DDBJ databases">
        <title>Depth-based differentiation of microbial function through sediment-hosted aquifers and enrichment of novel symbionts in the deep terrestrial subsurface.</title>
        <authorList>
            <person name="Probst A.J."/>
            <person name="Ladd B."/>
            <person name="Jarett J.K."/>
            <person name="Geller-Mcgrath D.E."/>
            <person name="Sieber C.M."/>
            <person name="Emerson J.B."/>
            <person name="Anantharaman K."/>
            <person name="Thomas B.C."/>
            <person name="Malmstrom R."/>
            <person name="Stieglmeier M."/>
            <person name="Klingl A."/>
            <person name="Woyke T."/>
            <person name="Ryan C.M."/>
            <person name="Banfield J.F."/>
        </authorList>
    </citation>
    <scope>NUCLEOTIDE SEQUENCE [LARGE SCALE GENOMIC DNA]</scope>
    <source>
        <strain evidence="10">CG07_land_8_20_14_0_80_42_15</strain>
    </source>
</reference>
<comment type="catalytic activity">
    <reaction evidence="1">
        <text>ATP + protein L-histidine = ADP + protein N-phospho-L-histidine.</text>
        <dbReference type="EC" id="2.7.13.3"/>
    </reaction>
</comment>
<dbReference type="Gene3D" id="1.10.287.130">
    <property type="match status" value="1"/>
</dbReference>
<keyword evidence="8" id="KW-0812">Transmembrane</keyword>
<evidence type="ECO:0000256" key="2">
    <source>
        <dbReference type="ARBA" id="ARBA00012438"/>
    </source>
</evidence>
<gene>
    <name evidence="10" type="ORF">COS99_02090</name>
</gene>
<dbReference type="FunFam" id="3.30.565.10:FF:000006">
    <property type="entry name" value="Sensor histidine kinase WalK"/>
    <property type="match status" value="1"/>
</dbReference>
<dbReference type="PANTHER" id="PTHR43547:SF2">
    <property type="entry name" value="HYBRID SIGNAL TRANSDUCTION HISTIDINE KINASE C"/>
    <property type="match status" value="1"/>
</dbReference>
<dbReference type="Pfam" id="PF02518">
    <property type="entry name" value="HATPase_c"/>
    <property type="match status" value="1"/>
</dbReference>
<feature type="domain" description="Histidine kinase" evidence="9">
    <location>
        <begin position="57"/>
        <end position="278"/>
    </location>
</feature>
<dbReference type="InterPro" id="IPR003594">
    <property type="entry name" value="HATPase_dom"/>
</dbReference>
<dbReference type="SMART" id="SM00387">
    <property type="entry name" value="HATPase_c"/>
    <property type="match status" value="1"/>
</dbReference>
<evidence type="ECO:0000256" key="1">
    <source>
        <dbReference type="ARBA" id="ARBA00000085"/>
    </source>
</evidence>
<keyword evidence="8" id="KW-1133">Transmembrane helix</keyword>